<gene>
    <name evidence="2" type="ORF">AVEN_169994_1</name>
</gene>
<sequence>QRMKDKKQVCTKQPHRHSSSSALNGCLSSIQVRSCICSAGTDSAIEVDHV</sequence>
<evidence type="ECO:0000256" key="1">
    <source>
        <dbReference type="SAM" id="MobiDB-lite"/>
    </source>
</evidence>
<name>A0A4Y2PZ48_ARAVE</name>
<dbReference type="AlphaFoldDB" id="A0A4Y2PZ48"/>
<accession>A0A4Y2PZ48</accession>
<feature type="region of interest" description="Disordered" evidence="1">
    <location>
        <begin position="1"/>
        <end position="21"/>
    </location>
</feature>
<organism evidence="2 3">
    <name type="scientific">Araneus ventricosus</name>
    <name type="common">Orbweaver spider</name>
    <name type="synonym">Epeira ventricosa</name>
    <dbReference type="NCBI Taxonomy" id="182803"/>
    <lineage>
        <taxon>Eukaryota</taxon>
        <taxon>Metazoa</taxon>
        <taxon>Ecdysozoa</taxon>
        <taxon>Arthropoda</taxon>
        <taxon>Chelicerata</taxon>
        <taxon>Arachnida</taxon>
        <taxon>Araneae</taxon>
        <taxon>Araneomorphae</taxon>
        <taxon>Entelegynae</taxon>
        <taxon>Araneoidea</taxon>
        <taxon>Araneidae</taxon>
        <taxon>Araneus</taxon>
    </lineage>
</organism>
<feature type="non-terminal residue" evidence="2">
    <location>
        <position position="1"/>
    </location>
</feature>
<evidence type="ECO:0000313" key="3">
    <source>
        <dbReference type="Proteomes" id="UP000499080"/>
    </source>
</evidence>
<protein>
    <submittedName>
        <fullName evidence="2">Uncharacterized protein</fullName>
    </submittedName>
</protein>
<evidence type="ECO:0000313" key="2">
    <source>
        <dbReference type="EMBL" id="GBN57168.1"/>
    </source>
</evidence>
<dbReference type="EMBL" id="BGPR01218419">
    <property type="protein sequence ID" value="GBN57168.1"/>
    <property type="molecule type" value="Genomic_DNA"/>
</dbReference>
<keyword evidence="3" id="KW-1185">Reference proteome</keyword>
<comment type="caution">
    <text evidence="2">The sequence shown here is derived from an EMBL/GenBank/DDBJ whole genome shotgun (WGS) entry which is preliminary data.</text>
</comment>
<reference evidence="2 3" key="1">
    <citation type="journal article" date="2019" name="Sci. Rep.">
        <title>Orb-weaving spider Araneus ventricosus genome elucidates the spidroin gene catalogue.</title>
        <authorList>
            <person name="Kono N."/>
            <person name="Nakamura H."/>
            <person name="Ohtoshi R."/>
            <person name="Moran D.A.P."/>
            <person name="Shinohara A."/>
            <person name="Yoshida Y."/>
            <person name="Fujiwara M."/>
            <person name="Mori M."/>
            <person name="Tomita M."/>
            <person name="Arakawa K."/>
        </authorList>
    </citation>
    <scope>NUCLEOTIDE SEQUENCE [LARGE SCALE GENOMIC DNA]</scope>
</reference>
<proteinExistence type="predicted"/>
<dbReference type="Proteomes" id="UP000499080">
    <property type="component" value="Unassembled WGS sequence"/>
</dbReference>